<comment type="caution">
    <text evidence="1">The sequence shown here is derived from an EMBL/GenBank/DDBJ whole genome shotgun (WGS) entry which is preliminary data.</text>
</comment>
<dbReference type="AlphaFoldDB" id="A0AAD8ZFE6"/>
<sequence length="87" mass="9550">MSFTTSFCLQGCIHKIKNAVQAVLKSSWSGMVVSLKSKGLLEHQWENHNAVSIVTEAGLEHKSECLSTTKDKQGLGLFQLKSSAEEQ</sequence>
<dbReference type="Proteomes" id="UP001239994">
    <property type="component" value="Unassembled WGS sequence"/>
</dbReference>
<protein>
    <submittedName>
        <fullName evidence="1">Uncharacterized protein</fullName>
    </submittedName>
</protein>
<evidence type="ECO:0000313" key="1">
    <source>
        <dbReference type="EMBL" id="KAK1797078.1"/>
    </source>
</evidence>
<dbReference type="EMBL" id="JAROKS010000014">
    <property type="protein sequence ID" value="KAK1797078.1"/>
    <property type="molecule type" value="Genomic_DNA"/>
</dbReference>
<keyword evidence="2" id="KW-1185">Reference proteome</keyword>
<feature type="non-terminal residue" evidence="1">
    <location>
        <position position="1"/>
    </location>
</feature>
<accession>A0AAD8ZFE6</accession>
<evidence type="ECO:0000313" key="2">
    <source>
        <dbReference type="Proteomes" id="UP001239994"/>
    </source>
</evidence>
<organism evidence="1 2">
    <name type="scientific">Electrophorus voltai</name>
    <dbReference type="NCBI Taxonomy" id="2609070"/>
    <lineage>
        <taxon>Eukaryota</taxon>
        <taxon>Metazoa</taxon>
        <taxon>Chordata</taxon>
        <taxon>Craniata</taxon>
        <taxon>Vertebrata</taxon>
        <taxon>Euteleostomi</taxon>
        <taxon>Actinopterygii</taxon>
        <taxon>Neopterygii</taxon>
        <taxon>Teleostei</taxon>
        <taxon>Ostariophysi</taxon>
        <taxon>Gymnotiformes</taxon>
        <taxon>Gymnotoidei</taxon>
        <taxon>Gymnotidae</taxon>
        <taxon>Electrophorus</taxon>
    </lineage>
</organism>
<proteinExistence type="predicted"/>
<reference evidence="1" key="1">
    <citation type="submission" date="2023-03" db="EMBL/GenBank/DDBJ databases">
        <title>Electrophorus voltai genome.</title>
        <authorList>
            <person name="Bian C."/>
        </authorList>
    </citation>
    <scope>NUCLEOTIDE SEQUENCE</scope>
    <source>
        <strain evidence="1">CB-2022</strain>
        <tissue evidence="1">Muscle</tissue>
    </source>
</reference>
<name>A0AAD8ZFE6_9TELE</name>
<gene>
    <name evidence="1" type="ORF">P4O66_008472</name>
</gene>